<gene>
    <name evidence="2" type="ORF">H4687_007102</name>
</gene>
<dbReference type="Gene3D" id="3.40.630.30">
    <property type="match status" value="1"/>
</dbReference>
<feature type="domain" description="N-acetyltransferase" evidence="1">
    <location>
        <begin position="1"/>
        <end position="85"/>
    </location>
</feature>
<dbReference type="Proteomes" id="UP000629287">
    <property type="component" value="Unassembled WGS sequence"/>
</dbReference>
<reference evidence="2 3" key="1">
    <citation type="submission" date="2020-10" db="EMBL/GenBank/DDBJ databases">
        <title>Sequencing the genomes of 1000 actinobacteria strains.</title>
        <authorList>
            <person name="Klenk H.-P."/>
        </authorList>
    </citation>
    <scope>NUCLEOTIDE SEQUENCE [LARGE SCALE GENOMIC DNA]</scope>
    <source>
        <strain evidence="2 3">DSM 41803</strain>
    </source>
</reference>
<protein>
    <submittedName>
        <fullName evidence="2">GNAT superfamily N-acetyltransferase</fullName>
    </submittedName>
</protein>
<dbReference type="SUPFAM" id="SSF55729">
    <property type="entry name" value="Acyl-CoA N-acyltransferases (Nat)"/>
    <property type="match status" value="1"/>
</dbReference>
<evidence type="ECO:0000313" key="2">
    <source>
        <dbReference type="EMBL" id="MBE1600973.1"/>
    </source>
</evidence>
<dbReference type="GO" id="GO:0016747">
    <property type="term" value="F:acyltransferase activity, transferring groups other than amino-acyl groups"/>
    <property type="evidence" value="ECO:0007669"/>
    <property type="project" value="InterPro"/>
</dbReference>
<sequence length="88" mass="9259">MGVDRTAVIGRLFAAPSVRGRGLGASLPARAGAEARRRGLHPGLDVVASDTAAAALYERLGRQFLAAVERRWGPDRTVTVRCYAAASP</sequence>
<dbReference type="PROSITE" id="PS51186">
    <property type="entry name" value="GNAT"/>
    <property type="match status" value="1"/>
</dbReference>
<name>A0A8I0P7J6_9ACTN</name>
<organism evidence="2 3">
    <name type="scientific">Streptomyces stelliscabiei</name>
    <dbReference type="NCBI Taxonomy" id="146820"/>
    <lineage>
        <taxon>Bacteria</taxon>
        <taxon>Bacillati</taxon>
        <taxon>Actinomycetota</taxon>
        <taxon>Actinomycetes</taxon>
        <taxon>Kitasatosporales</taxon>
        <taxon>Streptomycetaceae</taxon>
        <taxon>Streptomyces</taxon>
    </lineage>
</organism>
<proteinExistence type="predicted"/>
<accession>A0A8I0P7J6</accession>
<evidence type="ECO:0000259" key="1">
    <source>
        <dbReference type="PROSITE" id="PS51186"/>
    </source>
</evidence>
<comment type="caution">
    <text evidence="2">The sequence shown here is derived from an EMBL/GenBank/DDBJ whole genome shotgun (WGS) entry which is preliminary data.</text>
</comment>
<dbReference type="InterPro" id="IPR013653">
    <property type="entry name" value="GCN5-like_dom"/>
</dbReference>
<dbReference type="Pfam" id="PF08445">
    <property type="entry name" value="FR47"/>
    <property type="match status" value="1"/>
</dbReference>
<evidence type="ECO:0000313" key="3">
    <source>
        <dbReference type="Proteomes" id="UP000629287"/>
    </source>
</evidence>
<dbReference type="InterPro" id="IPR016181">
    <property type="entry name" value="Acyl_CoA_acyltransferase"/>
</dbReference>
<dbReference type="AlphaFoldDB" id="A0A8I0P7J6"/>
<dbReference type="EMBL" id="JADBGF010000001">
    <property type="protein sequence ID" value="MBE1600973.1"/>
    <property type="molecule type" value="Genomic_DNA"/>
</dbReference>
<keyword evidence="3" id="KW-1185">Reference proteome</keyword>
<dbReference type="InterPro" id="IPR000182">
    <property type="entry name" value="GNAT_dom"/>
</dbReference>
<keyword evidence="2" id="KW-0808">Transferase</keyword>